<dbReference type="AlphaFoldDB" id="A0A9P5XMM3"/>
<proteinExistence type="predicted"/>
<accession>A0A9P5XMM3</accession>
<comment type="caution">
    <text evidence="3">The sequence shown here is derived from an EMBL/GenBank/DDBJ whole genome shotgun (WGS) entry which is preliminary data.</text>
</comment>
<evidence type="ECO:0000313" key="4">
    <source>
        <dbReference type="Proteomes" id="UP000807342"/>
    </source>
</evidence>
<dbReference type="EMBL" id="MU151078">
    <property type="protein sequence ID" value="KAF9451921.1"/>
    <property type="molecule type" value="Genomic_DNA"/>
</dbReference>
<keyword evidence="4" id="KW-1185">Reference proteome</keyword>
<dbReference type="PROSITE" id="PS50181">
    <property type="entry name" value="FBOX"/>
    <property type="match status" value="1"/>
</dbReference>
<keyword evidence="1" id="KW-0812">Transmembrane</keyword>
<protein>
    <recommendedName>
        <fullName evidence="2">F-box domain-containing protein</fullName>
    </recommendedName>
</protein>
<keyword evidence="1" id="KW-1133">Transmembrane helix</keyword>
<feature type="transmembrane region" description="Helical" evidence="1">
    <location>
        <begin position="259"/>
        <end position="276"/>
    </location>
</feature>
<name>A0A9P5XMM3_9AGAR</name>
<organism evidence="3 4">
    <name type="scientific">Macrolepiota fuliginosa MF-IS2</name>
    <dbReference type="NCBI Taxonomy" id="1400762"/>
    <lineage>
        <taxon>Eukaryota</taxon>
        <taxon>Fungi</taxon>
        <taxon>Dikarya</taxon>
        <taxon>Basidiomycota</taxon>
        <taxon>Agaricomycotina</taxon>
        <taxon>Agaricomycetes</taxon>
        <taxon>Agaricomycetidae</taxon>
        <taxon>Agaricales</taxon>
        <taxon>Agaricineae</taxon>
        <taxon>Agaricaceae</taxon>
        <taxon>Macrolepiota</taxon>
    </lineage>
</organism>
<dbReference type="OrthoDB" id="2322499at2759"/>
<evidence type="ECO:0000313" key="3">
    <source>
        <dbReference type="EMBL" id="KAF9451921.1"/>
    </source>
</evidence>
<keyword evidence="1" id="KW-0472">Membrane</keyword>
<dbReference type="SUPFAM" id="SSF81383">
    <property type="entry name" value="F-box domain"/>
    <property type="match status" value="1"/>
</dbReference>
<dbReference type="InterPro" id="IPR001810">
    <property type="entry name" value="F-box_dom"/>
</dbReference>
<feature type="domain" description="F-box" evidence="2">
    <location>
        <begin position="53"/>
        <end position="102"/>
    </location>
</feature>
<dbReference type="InterPro" id="IPR036047">
    <property type="entry name" value="F-box-like_dom_sf"/>
</dbReference>
<evidence type="ECO:0000259" key="2">
    <source>
        <dbReference type="PROSITE" id="PS50181"/>
    </source>
</evidence>
<sequence length="282" mass="33152">MAPSALSKYHKQASPLKYPRKPFHLDSAYIHYDRLQELQKSKPLRPFRKECSLSLFTSMPLDLLYEVCTYLHPQDALNLARSTRRLRQLLMTRDARFVWKSVLSNVEGLPSCPSDLTEPQFANLAFDGHCHLCLAPRVKDVYWSCRVRCCKKCLPKCFLTMDQLRPLLQKIPDIPRPETIFKYTLYPKSSPDRIGMVLFYKPTVEAYLRELAEVANKDEPSLTQWCRTKRAILDEIMAHAALCEHWTSYWAHLDTTHQFYDFGFTLFLLGLLMFLWKDKLFY</sequence>
<gene>
    <name evidence="3" type="ORF">P691DRAFT_806305</name>
</gene>
<evidence type="ECO:0000256" key="1">
    <source>
        <dbReference type="SAM" id="Phobius"/>
    </source>
</evidence>
<reference evidence="3" key="1">
    <citation type="submission" date="2020-11" db="EMBL/GenBank/DDBJ databases">
        <authorList>
            <consortium name="DOE Joint Genome Institute"/>
            <person name="Ahrendt S."/>
            <person name="Riley R."/>
            <person name="Andreopoulos W."/>
            <person name="Labutti K."/>
            <person name="Pangilinan J."/>
            <person name="Ruiz-Duenas F.J."/>
            <person name="Barrasa J.M."/>
            <person name="Sanchez-Garcia M."/>
            <person name="Camarero S."/>
            <person name="Miyauchi S."/>
            <person name="Serrano A."/>
            <person name="Linde D."/>
            <person name="Babiker R."/>
            <person name="Drula E."/>
            <person name="Ayuso-Fernandez I."/>
            <person name="Pacheco R."/>
            <person name="Padilla G."/>
            <person name="Ferreira P."/>
            <person name="Barriuso J."/>
            <person name="Kellner H."/>
            <person name="Castanera R."/>
            <person name="Alfaro M."/>
            <person name="Ramirez L."/>
            <person name="Pisabarro A.G."/>
            <person name="Kuo A."/>
            <person name="Tritt A."/>
            <person name="Lipzen A."/>
            <person name="He G."/>
            <person name="Yan M."/>
            <person name="Ng V."/>
            <person name="Cullen D."/>
            <person name="Martin F."/>
            <person name="Rosso M.-N."/>
            <person name="Henrissat B."/>
            <person name="Hibbett D."/>
            <person name="Martinez A.T."/>
            <person name="Grigoriev I.V."/>
        </authorList>
    </citation>
    <scope>NUCLEOTIDE SEQUENCE</scope>
    <source>
        <strain evidence="3">MF-IS2</strain>
    </source>
</reference>
<dbReference type="Proteomes" id="UP000807342">
    <property type="component" value="Unassembled WGS sequence"/>
</dbReference>